<dbReference type="GO" id="GO:0004806">
    <property type="term" value="F:triacylglycerol lipase activity"/>
    <property type="evidence" value="ECO:0007669"/>
    <property type="project" value="TreeGrafter"/>
</dbReference>
<proteinExistence type="predicted"/>
<dbReference type="InterPro" id="IPR036514">
    <property type="entry name" value="SGNH_hydro_sf"/>
</dbReference>
<gene>
    <name evidence="5" type="ORF">EFL95_03875</name>
</gene>
<keyword evidence="3" id="KW-0732">Signal</keyword>
<feature type="active site" evidence="1">
    <location>
        <position position="303"/>
    </location>
</feature>
<feature type="domain" description="SGNH hydrolase-type esterase" evidence="4">
    <location>
        <begin position="38"/>
        <end position="309"/>
    </location>
</feature>
<organism evidence="5 6">
    <name type="scientific">Nocardioides marmorisolisilvae</name>
    <dbReference type="NCBI Taxonomy" id="1542737"/>
    <lineage>
        <taxon>Bacteria</taxon>
        <taxon>Bacillati</taxon>
        <taxon>Actinomycetota</taxon>
        <taxon>Actinomycetes</taxon>
        <taxon>Propionibacteriales</taxon>
        <taxon>Nocardioidaceae</taxon>
        <taxon>Nocardioides</taxon>
    </lineage>
</organism>
<dbReference type="OrthoDB" id="5503950at2"/>
<name>A0A3N0DRK3_9ACTN</name>
<keyword evidence="6" id="KW-1185">Reference proteome</keyword>
<dbReference type="AlphaFoldDB" id="A0A3N0DRK3"/>
<evidence type="ECO:0000256" key="3">
    <source>
        <dbReference type="SAM" id="SignalP"/>
    </source>
</evidence>
<feature type="disulfide bond" evidence="2">
    <location>
        <begin position="228"/>
        <end position="277"/>
    </location>
</feature>
<dbReference type="SUPFAM" id="SSF52266">
    <property type="entry name" value="SGNH hydrolase"/>
    <property type="match status" value="1"/>
</dbReference>
<keyword evidence="2" id="KW-1015">Disulfide bond</keyword>
<dbReference type="RefSeq" id="WP_123232759.1">
    <property type="nucleotide sequence ID" value="NZ_RJSG01000002.1"/>
</dbReference>
<dbReference type="InterPro" id="IPR037460">
    <property type="entry name" value="SEST-like"/>
</dbReference>
<dbReference type="EMBL" id="RJSG01000002">
    <property type="protein sequence ID" value="RNL78260.1"/>
    <property type="molecule type" value="Genomic_DNA"/>
</dbReference>
<dbReference type="PANTHER" id="PTHR37981:SF1">
    <property type="entry name" value="SGNH HYDROLASE-TYPE ESTERASE DOMAIN-CONTAINING PROTEIN"/>
    <property type="match status" value="1"/>
</dbReference>
<dbReference type="Pfam" id="PF13472">
    <property type="entry name" value="Lipase_GDSL_2"/>
    <property type="match status" value="1"/>
</dbReference>
<accession>A0A3N0DRK3</accession>
<dbReference type="Gene3D" id="3.40.50.1110">
    <property type="entry name" value="SGNH hydrolase"/>
    <property type="match status" value="1"/>
</dbReference>
<dbReference type="CDD" id="cd01823">
    <property type="entry name" value="SEST_like"/>
    <property type="match status" value="1"/>
</dbReference>
<feature type="signal peptide" evidence="3">
    <location>
        <begin position="1"/>
        <end position="28"/>
    </location>
</feature>
<dbReference type="PANTHER" id="PTHR37981">
    <property type="entry name" value="LIPASE 2"/>
    <property type="match status" value="1"/>
</dbReference>
<evidence type="ECO:0000313" key="5">
    <source>
        <dbReference type="EMBL" id="RNL78260.1"/>
    </source>
</evidence>
<keyword evidence="5" id="KW-0378">Hydrolase</keyword>
<feature type="active site" description="Nucleophile" evidence="1">
    <location>
        <position position="42"/>
    </location>
</feature>
<feature type="chain" id="PRO_5018308975" evidence="3">
    <location>
        <begin position="29"/>
        <end position="321"/>
    </location>
</feature>
<comment type="caution">
    <text evidence="5">The sequence shown here is derived from an EMBL/GenBank/DDBJ whole genome shotgun (WGS) entry which is preliminary data.</text>
</comment>
<evidence type="ECO:0000256" key="2">
    <source>
        <dbReference type="PIRSR" id="PIRSR637460-2"/>
    </source>
</evidence>
<feature type="disulfide bond" evidence="2">
    <location>
        <begin position="143"/>
        <end position="175"/>
    </location>
</feature>
<protein>
    <submittedName>
        <fullName evidence="5">SGNH/GDSL hydrolase family protein</fullName>
    </submittedName>
</protein>
<dbReference type="InterPro" id="IPR013830">
    <property type="entry name" value="SGNH_hydro"/>
</dbReference>
<feature type="disulfide bond" evidence="2">
    <location>
        <begin position="65"/>
        <end position="90"/>
    </location>
</feature>
<evidence type="ECO:0000313" key="6">
    <source>
        <dbReference type="Proteomes" id="UP000277094"/>
    </source>
</evidence>
<dbReference type="GO" id="GO:0019433">
    <property type="term" value="P:triglyceride catabolic process"/>
    <property type="evidence" value="ECO:0007669"/>
    <property type="project" value="TreeGrafter"/>
</dbReference>
<sequence>MSRLRLALAGCAVAALALPLATISPAGADGPHYNEYVALGDSWSADVVIANLEGLPDKTYAPIDCAQSKVNYPKLVAKALGVAKFADATCGSATTDDFYAPQTGLPLGGTNPAQFDRLTPTTDLVTVGIGGNDAGFAGAAVSCINLLPTNTSAFSGLSLPFSIPFLGSGLPLGGCKQNFVKDGHDLLAERIAASEPKLVAALAEIHRRSPNARILMLDYLDAIPAKGCYPLVPITNSDMAYLHDTFLKLNAMVKQAAAEGGAEFVDTYADSHGHDVCQLPTVRYVEGLGVVSLNGPAIAIPAHPNSAGAASQFRSVMKQLG</sequence>
<evidence type="ECO:0000259" key="4">
    <source>
        <dbReference type="Pfam" id="PF13472"/>
    </source>
</evidence>
<reference evidence="5 6" key="1">
    <citation type="submission" date="2018-11" db="EMBL/GenBank/DDBJ databases">
        <authorList>
            <person name="Li F."/>
        </authorList>
    </citation>
    <scope>NUCLEOTIDE SEQUENCE [LARGE SCALE GENOMIC DNA]</scope>
    <source>
        <strain evidence="5 6">KIS18-7</strain>
    </source>
</reference>
<evidence type="ECO:0000256" key="1">
    <source>
        <dbReference type="PIRSR" id="PIRSR637460-1"/>
    </source>
</evidence>
<dbReference type="Proteomes" id="UP000277094">
    <property type="component" value="Unassembled WGS sequence"/>
</dbReference>